<reference evidence="17" key="1">
    <citation type="journal article" date="2020" name="mSystems">
        <title>Genome- and Community-Level Interaction Insights into Carbon Utilization and Element Cycling Functions of Hydrothermarchaeota in Hydrothermal Sediment.</title>
        <authorList>
            <person name="Zhou Z."/>
            <person name="Liu Y."/>
            <person name="Xu W."/>
            <person name="Pan J."/>
            <person name="Luo Z.H."/>
            <person name="Li M."/>
        </authorList>
    </citation>
    <scope>NUCLEOTIDE SEQUENCE [LARGE SCALE GENOMIC DNA]</scope>
    <source>
        <strain evidence="17">SpSt-1116</strain>
    </source>
</reference>
<dbReference type="Gene3D" id="2.40.50.140">
    <property type="entry name" value="Nucleic acid-binding proteins"/>
    <property type="match status" value="1"/>
</dbReference>
<dbReference type="PANTHER" id="PTHR11586">
    <property type="entry name" value="TRNA-AMINOACYLATION COFACTOR ARC1 FAMILY MEMBER"/>
    <property type="match status" value="1"/>
</dbReference>
<dbReference type="EMBL" id="DRZC01000061">
    <property type="protein sequence ID" value="HHQ80652.1"/>
    <property type="molecule type" value="Genomic_DNA"/>
</dbReference>
<evidence type="ECO:0000256" key="7">
    <source>
        <dbReference type="ARBA" id="ARBA00022555"/>
    </source>
</evidence>
<comment type="subunit">
    <text evidence="3">Homodimer.</text>
</comment>
<protein>
    <recommendedName>
        <fullName evidence="5">Methionine--tRNA ligase</fullName>
        <ecNumber evidence="4">6.1.1.10</ecNumber>
    </recommendedName>
    <alternativeName>
        <fullName evidence="14">Methionyl-tRNA synthetase</fullName>
    </alternativeName>
</protein>
<dbReference type="Pfam" id="PF01588">
    <property type="entry name" value="tRNA_bind"/>
    <property type="match status" value="1"/>
</dbReference>
<evidence type="ECO:0000256" key="14">
    <source>
        <dbReference type="ARBA" id="ARBA00030904"/>
    </source>
</evidence>
<comment type="caution">
    <text evidence="17">The sequence shown here is derived from an EMBL/GenBank/DDBJ whole genome shotgun (WGS) entry which is preliminary data.</text>
</comment>
<keyword evidence="6" id="KW-0963">Cytoplasm</keyword>
<evidence type="ECO:0000256" key="2">
    <source>
        <dbReference type="ARBA" id="ARBA00004496"/>
    </source>
</evidence>
<dbReference type="GO" id="GO:0005737">
    <property type="term" value="C:cytoplasm"/>
    <property type="evidence" value="ECO:0007669"/>
    <property type="project" value="UniProtKB-SubCell"/>
</dbReference>
<evidence type="ECO:0000256" key="5">
    <source>
        <dbReference type="ARBA" id="ARBA00018753"/>
    </source>
</evidence>
<comment type="function">
    <text evidence="1">Is required not only for elongation of protein synthesis but also for the initiation of all mRNA translation through initiator tRNA(fMet) aminoacylation.</text>
</comment>
<evidence type="ECO:0000256" key="13">
    <source>
        <dbReference type="ARBA" id="ARBA00023146"/>
    </source>
</evidence>
<dbReference type="InterPro" id="IPR002547">
    <property type="entry name" value="tRNA-bd_dom"/>
</dbReference>
<keyword evidence="13" id="KW-0030">Aminoacyl-tRNA synthetase</keyword>
<feature type="domain" description="TRNA-binding" evidence="16">
    <location>
        <begin position="9"/>
        <end position="113"/>
    </location>
</feature>
<evidence type="ECO:0000256" key="1">
    <source>
        <dbReference type="ARBA" id="ARBA00003314"/>
    </source>
</evidence>
<keyword evidence="12" id="KW-0648">Protein biosynthesis</keyword>
<name>A0A7J3ZL81_9CREN</name>
<dbReference type="GO" id="GO:0005524">
    <property type="term" value="F:ATP binding"/>
    <property type="evidence" value="ECO:0007669"/>
    <property type="project" value="UniProtKB-KW"/>
</dbReference>
<evidence type="ECO:0000256" key="10">
    <source>
        <dbReference type="ARBA" id="ARBA00022840"/>
    </source>
</evidence>
<dbReference type="InterPro" id="IPR004495">
    <property type="entry name" value="Met-tRNA-synth_bsu_C"/>
</dbReference>
<gene>
    <name evidence="17" type="primary">metG</name>
    <name evidence="17" type="ORF">ENM78_04300</name>
</gene>
<dbReference type="EC" id="6.1.1.10" evidence="4"/>
<comment type="catalytic activity">
    <reaction evidence="15">
        <text>tRNA(Met) + L-methionine + ATP = L-methionyl-tRNA(Met) + AMP + diphosphate</text>
        <dbReference type="Rhea" id="RHEA:13481"/>
        <dbReference type="Rhea" id="RHEA-COMP:9667"/>
        <dbReference type="Rhea" id="RHEA-COMP:9698"/>
        <dbReference type="ChEBI" id="CHEBI:30616"/>
        <dbReference type="ChEBI" id="CHEBI:33019"/>
        <dbReference type="ChEBI" id="CHEBI:57844"/>
        <dbReference type="ChEBI" id="CHEBI:78442"/>
        <dbReference type="ChEBI" id="CHEBI:78530"/>
        <dbReference type="ChEBI" id="CHEBI:456215"/>
        <dbReference type="EC" id="6.1.1.10"/>
    </reaction>
</comment>
<dbReference type="FunFam" id="2.40.50.140:FF:000042">
    <property type="entry name" value="Methionine--tRNA ligase"/>
    <property type="match status" value="1"/>
</dbReference>
<dbReference type="GO" id="GO:0000049">
    <property type="term" value="F:tRNA binding"/>
    <property type="evidence" value="ECO:0007669"/>
    <property type="project" value="UniProtKB-KW"/>
</dbReference>
<sequence>MSEVVDYEHFAKLDIRVGVVESAERVAGTTKLLKLIVNLGEGVGRRQLVAGIATSYSPDELVGKKVVVLVNLKPKRIRGIVSEGMVLAAGCENGEVPVLIVPERDVKPGSKVC</sequence>
<dbReference type="NCBIfam" id="TIGR00399">
    <property type="entry name" value="metG_C_term"/>
    <property type="match status" value="1"/>
</dbReference>
<evidence type="ECO:0000313" key="17">
    <source>
        <dbReference type="EMBL" id="HHQ80652.1"/>
    </source>
</evidence>
<evidence type="ECO:0000256" key="6">
    <source>
        <dbReference type="ARBA" id="ARBA00022490"/>
    </source>
</evidence>
<keyword evidence="10" id="KW-0067">ATP-binding</keyword>
<evidence type="ECO:0000256" key="3">
    <source>
        <dbReference type="ARBA" id="ARBA00011738"/>
    </source>
</evidence>
<accession>A0A7J3ZL81</accession>
<evidence type="ECO:0000256" key="9">
    <source>
        <dbReference type="ARBA" id="ARBA00022741"/>
    </source>
</evidence>
<evidence type="ECO:0000256" key="11">
    <source>
        <dbReference type="ARBA" id="ARBA00022884"/>
    </source>
</evidence>
<evidence type="ECO:0000256" key="12">
    <source>
        <dbReference type="ARBA" id="ARBA00022917"/>
    </source>
</evidence>
<dbReference type="GO" id="GO:0004825">
    <property type="term" value="F:methionine-tRNA ligase activity"/>
    <property type="evidence" value="ECO:0007669"/>
    <property type="project" value="UniProtKB-EC"/>
</dbReference>
<comment type="subcellular location">
    <subcellularLocation>
        <location evidence="2">Cytoplasm</location>
    </subcellularLocation>
</comment>
<proteinExistence type="predicted"/>
<dbReference type="SUPFAM" id="SSF50249">
    <property type="entry name" value="Nucleic acid-binding proteins"/>
    <property type="match status" value="1"/>
</dbReference>
<keyword evidence="8 17" id="KW-0436">Ligase</keyword>
<evidence type="ECO:0000256" key="8">
    <source>
        <dbReference type="ARBA" id="ARBA00022598"/>
    </source>
</evidence>
<keyword evidence="9" id="KW-0547">Nucleotide-binding</keyword>
<evidence type="ECO:0000256" key="4">
    <source>
        <dbReference type="ARBA" id="ARBA00012838"/>
    </source>
</evidence>
<dbReference type="InterPro" id="IPR012340">
    <property type="entry name" value="NA-bd_OB-fold"/>
</dbReference>
<dbReference type="GO" id="GO:0006431">
    <property type="term" value="P:methionyl-tRNA aminoacylation"/>
    <property type="evidence" value="ECO:0007669"/>
    <property type="project" value="InterPro"/>
</dbReference>
<dbReference type="PANTHER" id="PTHR11586:SF37">
    <property type="entry name" value="TRNA-BINDING DOMAIN-CONTAINING PROTEIN"/>
    <property type="match status" value="1"/>
</dbReference>
<dbReference type="PROSITE" id="PS50886">
    <property type="entry name" value="TRBD"/>
    <property type="match status" value="1"/>
</dbReference>
<organism evidence="17">
    <name type="scientific">Fervidicoccus fontis</name>
    <dbReference type="NCBI Taxonomy" id="683846"/>
    <lineage>
        <taxon>Archaea</taxon>
        <taxon>Thermoproteota</taxon>
        <taxon>Thermoprotei</taxon>
        <taxon>Fervidicoccales</taxon>
        <taxon>Fervidicoccaceae</taxon>
        <taxon>Fervidicoccus</taxon>
    </lineage>
</organism>
<dbReference type="AlphaFoldDB" id="A0A7J3ZL81"/>
<keyword evidence="7" id="KW-0820">tRNA-binding</keyword>
<evidence type="ECO:0000256" key="15">
    <source>
        <dbReference type="ARBA" id="ARBA00047364"/>
    </source>
</evidence>
<keyword evidence="11" id="KW-0694">RNA-binding</keyword>
<dbReference type="InterPro" id="IPR051270">
    <property type="entry name" value="Tyrosine-tRNA_ligase_regulator"/>
</dbReference>
<evidence type="ECO:0000259" key="16">
    <source>
        <dbReference type="PROSITE" id="PS50886"/>
    </source>
</evidence>